<dbReference type="GO" id="GO:0020037">
    <property type="term" value="F:heme binding"/>
    <property type="evidence" value="ECO:0007669"/>
    <property type="project" value="InterPro"/>
</dbReference>
<evidence type="ECO:0000256" key="1">
    <source>
        <dbReference type="ARBA" id="ARBA00010617"/>
    </source>
</evidence>
<protein>
    <submittedName>
        <fullName evidence="3">Cytochrome P450</fullName>
    </submittedName>
</protein>
<keyword evidence="2" id="KW-0408">Iron</keyword>
<dbReference type="PANTHER" id="PTHR46696">
    <property type="entry name" value="P450, PUTATIVE (EUROFUNG)-RELATED"/>
    <property type="match status" value="1"/>
</dbReference>
<evidence type="ECO:0000313" key="3">
    <source>
        <dbReference type="EMBL" id="TSE08639.1"/>
    </source>
</evidence>
<comment type="caution">
    <text evidence="3">The sequence shown here is derived from an EMBL/GenBank/DDBJ whole genome shotgun (WGS) entry which is preliminary data.</text>
</comment>
<accession>A0A554VKS6</accession>
<dbReference type="Gene3D" id="1.10.630.10">
    <property type="entry name" value="Cytochrome P450"/>
    <property type="match status" value="1"/>
</dbReference>
<dbReference type="OrthoDB" id="9801155at2"/>
<evidence type="ECO:0000256" key="2">
    <source>
        <dbReference type="RuleBase" id="RU000461"/>
    </source>
</evidence>
<reference evidence="3 4" key="1">
    <citation type="submission" date="2019-07" db="EMBL/GenBank/DDBJ databases">
        <title>The draft genome sequence of Aquimarina algiphila M91.</title>
        <authorList>
            <person name="Meng X."/>
        </authorList>
    </citation>
    <scope>NUCLEOTIDE SEQUENCE [LARGE SCALE GENOMIC DNA]</scope>
    <source>
        <strain evidence="3 4">M91</strain>
    </source>
</reference>
<keyword evidence="2" id="KW-0349">Heme</keyword>
<dbReference type="PROSITE" id="PS00086">
    <property type="entry name" value="CYTOCHROME_P450"/>
    <property type="match status" value="1"/>
</dbReference>
<dbReference type="Proteomes" id="UP000318833">
    <property type="component" value="Unassembled WGS sequence"/>
</dbReference>
<comment type="similarity">
    <text evidence="1 2">Belongs to the cytochrome P450 family.</text>
</comment>
<proteinExistence type="inferred from homology"/>
<dbReference type="EMBL" id="VLNR01000021">
    <property type="protein sequence ID" value="TSE08639.1"/>
    <property type="molecule type" value="Genomic_DNA"/>
</dbReference>
<organism evidence="3 4">
    <name type="scientific">Aquimarina algiphila</name>
    <dbReference type="NCBI Taxonomy" id="2047982"/>
    <lineage>
        <taxon>Bacteria</taxon>
        <taxon>Pseudomonadati</taxon>
        <taxon>Bacteroidota</taxon>
        <taxon>Flavobacteriia</taxon>
        <taxon>Flavobacteriales</taxon>
        <taxon>Flavobacteriaceae</taxon>
        <taxon>Aquimarina</taxon>
    </lineage>
</organism>
<keyword evidence="4" id="KW-1185">Reference proteome</keyword>
<dbReference type="PANTHER" id="PTHR46696:SF1">
    <property type="entry name" value="CYTOCHROME P450 YJIB-RELATED"/>
    <property type="match status" value="1"/>
</dbReference>
<sequence>MDRESKIIWNPYTKGYFDNPYPHLKRCREENPIHKGAHNELIFFRYKDINEIIRSNDFEVSELSTYLQTKEPYIFKNSDMCPYLSKGTQKWTMYLNGDEHKSLRAVMGKSFKEFDLNIIIKESINTLNNRYKNSISFDLVEYCAYFIFLVTEKLFGIKDFESFEKVKKYSNMLARSQDIFIPKQIYKEINSWFLWGKDIFHDSEYKENIRFFANQLNLNYTEEDIYSIMSISVMAAFETSKDNLTMALYQILRDPKLTDYVLHNEIKKINLLIEELFRFSSPLQYTVRVNKQPIEYNDTIIPSKSKIYLCLASANRDPDFFINPDEIIPDRYSNEHLAFGGGNHFCLGAQISRQEMRYCLKPMVSFLSNFEIDNSKPTKWAKQIFMRTVDSLSIKLK</sequence>
<keyword evidence="2" id="KW-0503">Monooxygenase</keyword>
<dbReference type="InterPro" id="IPR001128">
    <property type="entry name" value="Cyt_P450"/>
</dbReference>
<dbReference type="InterPro" id="IPR036396">
    <property type="entry name" value="Cyt_P450_sf"/>
</dbReference>
<dbReference type="GO" id="GO:0016705">
    <property type="term" value="F:oxidoreductase activity, acting on paired donors, with incorporation or reduction of molecular oxygen"/>
    <property type="evidence" value="ECO:0007669"/>
    <property type="project" value="InterPro"/>
</dbReference>
<dbReference type="CDD" id="cd00302">
    <property type="entry name" value="cytochrome_P450"/>
    <property type="match status" value="1"/>
</dbReference>
<gene>
    <name evidence="3" type="ORF">FOF46_11845</name>
</gene>
<dbReference type="AlphaFoldDB" id="A0A554VKS6"/>
<dbReference type="GO" id="GO:0004497">
    <property type="term" value="F:monooxygenase activity"/>
    <property type="evidence" value="ECO:0007669"/>
    <property type="project" value="UniProtKB-KW"/>
</dbReference>
<evidence type="ECO:0000313" key="4">
    <source>
        <dbReference type="Proteomes" id="UP000318833"/>
    </source>
</evidence>
<keyword evidence="2" id="KW-0479">Metal-binding</keyword>
<dbReference type="SUPFAM" id="SSF48264">
    <property type="entry name" value="Cytochrome P450"/>
    <property type="match status" value="1"/>
</dbReference>
<name>A0A554VKS6_9FLAO</name>
<dbReference type="Pfam" id="PF00067">
    <property type="entry name" value="p450"/>
    <property type="match status" value="1"/>
</dbReference>
<keyword evidence="2" id="KW-0560">Oxidoreductase</keyword>
<dbReference type="InterPro" id="IPR017972">
    <property type="entry name" value="Cyt_P450_CS"/>
</dbReference>
<dbReference type="GO" id="GO:0005506">
    <property type="term" value="F:iron ion binding"/>
    <property type="evidence" value="ECO:0007669"/>
    <property type="project" value="InterPro"/>
</dbReference>
<dbReference type="RefSeq" id="WP_143916589.1">
    <property type="nucleotide sequence ID" value="NZ_CANMIK010000021.1"/>
</dbReference>